<evidence type="ECO:0000313" key="2">
    <source>
        <dbReference type="Proteomes" id="UP001189122"/>
    </source>
</evidence>
<protein>
    <submittedName>
        <fullName evidence="1">Uncharacterized protein</fullName>
    </submittedName>
</protein>
<dbReference type="Proteomes" id="UP001189122">
    <property type="component" value="Unassembled WGS sequence"/>
</dbReference>
<gene>
    <name evidence="1" type="ORF">SI7747_07009485</name>
</gene>
<name>A0A7I8J1A7_SPIIN</name>
<dbReference type="AlphaFoldDB" id="A0A7I8J1A7"/>
<accession>A0A7I8J1A7</accession>
<keyword evidence="2" id="KW-1185">Reference proteome</keyword>
<proteinExistence type="predicted"/>
<organism evidence="1">
    <name type="scientific">Spirodela intermedia</name>
    <name type="common">Intermediate duckweed</name>
    <dbReference type="NCBI Taxonomy" id="51605"/>
    <lineage>
        <taxon>Eukaryota</taxon>
        <taxon>Viridiplantae</taxon>
        <taxon>Streptophyta</taxon>
        <taxon>Embryophyta</taxon>
        <taxon>Tracheophyta</taxon>
        <taxon>Spermatophyta</taxon>
        <taxon>Magnoliopsida</taxon>
        <taxon>Liliopsida</taxon>
        <taxon>Araceae</taxon>
        <taxon>Lemnoideae</taxon>
        <taxon>Spirodela</taxon>
    </lineage>
</organism>
<dbReference type="EMBL" id="CACRZD030000007">
    <property type="protein sequence ID" value="CAA6663100.1"/>
    <property type="molecule type" value="Genomic_DNA"/>
</dbReference>
<dbReference type="EMBL" id="LR743594">
    <property type="protein sequence ID" value="CAA2623558.1"/>
    <property type="molecule type" value="Genomic_DNA"/>
</dbReference>
<sequence>MLTSPTLSYDGGSDVASYGASDLTTTIALPLDLKRITR</sequence>
<evidence type="ECO:0000313" key="1">
    <source>
        <dbReference type="EMBL" id="CAA2623558.1"/>
    </source>
</evidence>
<reference evidence="1 2" key="1">
    <citation type="submission" date="2019-12" db="EMBL/GenBank/DDBJ databases">
        <authorList>
            <person name="Scholz U."/>
            <person name="Mascher M."/>
            <person name="Fiebig A."/>
        </authorList>
    </citation>
    <scope>NUCLEOTIDE SEQUENCE</scope>
</reference>